<evidence type="ECO:0000256" key="2">
    <source>
        <dbReference type="ARBA" id="ARBA00022514"/>
    </source>
</evidence>
<keyword evidence="5" id="KW-1015">Disulfide bond</keyword>
<evidence type="ECO:0000313" key="7">
    <source>
        <dbReference type="Ensembl" id="ENSGACP00000059601.1"/>
    </source>
</evidence>
<evidence type="ECO:0000256" key="4">
    <source>
        <dbReference type="ARBA" id="ARBA00023118"/>
    </source>
</evidence>
<dbReference type="Pfam" id="PF00143">
    <property type="entry name" value="Interferon"/>
    <property type="match status" value="1"/>
</dbReference>
<dbReference type="GO" id="GO:0005125">
    <property type="term" value="F:cytokine activity"/>
    <property type="evidence" value="ECO:0007669"/>
    <property type="project" value="UniProtKB-KW"/>
</dbReference>
<dbReference type="GO" id="GO:0051607">
    <property type="term" value="P:defense response to virus"/>
    <property type="evidence" value="ECO:0007669"/>
    <property type="project" value="UniProtKB-KW"/>
</dbReference>
<proteinExistence type="predicted"/>
<organism evidence="7 8">
    <name type="scientific">Gasterosteus aculeatus aculeatus</name>
    <name type="common">three-spined stickleback</name>
    <dbReference type="NCBI Taxonomy" id="481459"/>
    <lineage>
        <taxon>Eukaryota</taxon>
        <taxon>Metazoa</taxon>
        <taxon>Chordata</taxon>
        <taxon>Craniata</taxon>
        <taxon>Vertebrata</taxon>
        <taxon>Euteleostomi</taxon>
        <taxon>Actinopterygii</taxon>
        <taxon>Neopterygii</taxon>
        <taxon>Teleostei</taxon>
        <taxon>Neoteleostei</taxon>
        <taxon>Acanthomorphata</taxon>
        <taxon>Eupercaria</taxon>
        <taxon>Perciformes</taxon>
        <taxon>Cottioidei</taxon>
        <taxon>Gasterosteales</taxon>
        <taxon>Gasterosteidae</taxon>
        <taxon>Gasterosteus</taxon>
    </lineage>
</organism>
<accession>A0AAQ4RBT5</accession>
<evidence type="ECO:0000313" key="8">
    <source>
        <dbReference type="Proteomes" id="UP000007635"/>
    </source>
</evidence>
<sequence length="158" mass="17999">MWTMTMSSILLIYLQVYNLHLGAAMPTCSLDGSMVLLAHHLLRDLAGKFPDYCYQYNANISFPYSAFPAAKDNPIQCRQALRVVYESLQEAEQIFEDHEFFVGEEGISWDDQKFQHLQHLQHRLLENGSCLSSVDGSVVLSSYFSNVTAVLQQQVKFV</sequence>
<keyword evidence="2" id="KW-0202">Cytokine</keyword>
<evidence type="ECO:0000256" key="6">
    <source>
        <dbReference type="SAM" id="SignalP"/>
    </source>
</evidence>
<protein>
    <submittedName>
        <fullName evidence="7">Uncharacterized protein</fullName>
    </submittedName>
</protein>
<keyword evidence="3" id="KW-0964">Secreted</keyword>
<keyword evidence="6" id="KW-0732">Signal</keyword>
<evidence type="ECO:0000256" key="3">
    <source>
        <dbReference type="ARBA" id="ARBA00022525"/>
    </source>
</evidence>
<dbReference type="InterPro" id="IPR009079">
    <property type="entry name" value="4_helix_cytokine-like_core"/>
</dbReference>
<reference evidence="7" key="2">
    <citation type="submission" date="2025-08" db="UniProtKB">
        <authorList>
            <consortium name="Ensembl"/>
        </authorList>
    </citation>
    <scope>IDENTIFICATION</scope>
</reference>
<reference evidence="7" key="3">
    <citation type="submission" date="2025-09" db="UniProtKB">
        <authorList>
            <consortium name="Ensembl"/>
        </authorList>
    </citation>
    <scope>IDENTIFICATION</scope>
</reference>
<reference evidence="7 8" key="1">
    <citation type="journal article" date="2021" name="G3 (Bethesda)">
        <title>Improved contiguity of the threespine stickleback genome using long-read sequencing.</title>
        <authorList>
            <person name="Nath S."/>
            <person name="Shaw D.E."/>
            <person name="White M.A."/>
        </authorList>
    </citation>
    <scope>NUCLEOTIDE SEQUENCE [LARGE SCALE GENOMIC DNA]</scope>
    <source>
        <strain evidence="7 8">Lake Benthic</strain>
    </source>
</reference>
<dbReference type="GO" id="GO:0005126">
    <property type="term" value="F:cytokine receptor binding"/>
    <property type="evidence" value="ECO:0007669"/>
    <property type="project" value="InterPro"/>
</dbReference>
<feature type="signal peptide" evidence="6">
    <location>
        <begin position="1"/>
        <end position="24"/>
    </location>
</feature>
<evidence type="ECO:0000256" key="1">
    <source>
        <dbReference type="ARBA" id="ARBA00004613"/>
    </source>
</evidence>
<comment type="subcellular location">
    <subcellularLocation>
        <location evidence="1">Secreted</location>
    </subcellularLocation>
</comment>
<keyword evidence="4" id="KW-0051">Antiviral defense</keyword>
<evidence type="ECO:0000256" key="5">
    <source>
        <dbReference type="ARBA" id="ARBA00023157"/>
    </source>
</evidence>
<dbReference type="GeneTree" id="ENSGT00940000176891"/>
<keyword evidence="8" id="KW-1185">Reference proteome</keyword>
<dbReference type="AlphaFoldDB" id="A0AAQ4RBT5"/>
<feature type="chain" id="PRO_5042839471" evidence="6">
    <location>
        <begin position="25"/>
        <end position="158"/>
    </location>
</feature>
<dbReference type="Ensembl" id="ENSGACT00000029827.1">
    <property type="protein sequence ID" value="ENSGACP00000059601.1"/>
    <property type="gene ID" value="ENSGACG00000031296.1"/>
</dbReference>
<dbReference type="Proteomes" id="UP000007635">
    <property type="component" value="Chromosome XI"/>
</dbReference>
<dbReference type="Gene3D" id="1.20.1250.10">
    <property type="match status" value="1"/>
</dbReference>
<dbReference type="SUPFAM" id="SSF47266">
    <property type="entry name" value="4-helical cytokines"/>
    <property type="match status" value="1"/>
</dbReference>
<name>A0AAQ4RBT5_GASAC</name>
<dbReference type="GO" id="GO:0005615">
    <property type="term" value="C:extracellular space"/>
    <property type="evidence" value="ECO:0007669"/>
    <property type="project" value="UniProtKB-KW"/>
</dbReference>
<dbReference type="InterPro" id="IPR000471">
    <property type="entry name" value="Interferon_alpha/beta/delta"/>
</dbReference>